<keyword evidence="1" id="KW-0732">Signal</keyword>
<dbReference type="NCBIfam" id="TIGR00481">
    <property type="entry name" value="YbhB/YbcL family Raf kinase inhibitor-like protein"/>
    <property type="match status" value="1"/>
</dbReference>
<dbReference type="EMBL" id="CP076723">
    <property type="protein sequence ID" value="QWV94782.1"/>
    <property type="molecule type" value="Genomic_DNA"/>
</dbReference>
<evidence type="ECO:0000313" key="3">
    <source>
        <dbReference type="Proteomes" id="UP000683557"/>
    </source>
</evidence>
<reference evidence="2 3" key="1">
    <citation type="submission" date="2021-06" db="EMBL/GenBank/DDBJ databases">
        <title>Gemonas diversity in paddy soil.</title>
        <authorList>
            <person name="Liu G."/>
        </authorList>
    </citation>
    <scope>NUCLEOTIDE SEQUENCE [LARGE SCALE GENOMIC DNA]</scope>
    <source>
        <strain evidence="2 3">RG10</strain>
    </source>
</reference>
<dbReference type="PROSITE" id="PS51257">
    <property type="entry name" value="PROKAR_LIPOPROTEIN"/>
    <property type="match status" value="1"/>
</dbReference>
<dbReference type="PANTHER" id="PTHR30289:SF1">
    <property type="entry name" value="PEBP (PHOSPHATIDYLETHANOLAMINE-BINDING PROTEIN) FAMILY PROTEIN"/>
    <property type="match status" value="1"/>
</dbReference>
<protein>
    <submittedName>
        <fullName evidence="2">YbhB/YbcL family Raf kinase inhibitor-like protein</fullName>
    </submittedName>
</protein>
<dbReference type="RefSeq" id="WP_216801502.1">
    <property type="nucleotide sequence ID" value="NZ_CP076723.1"/>
</dbReference>
<dbReference type="InterPro" id="IPR008914">
    <property type="entry name" value="PEBP"/>
</dbReference>
<dbReference type="CDD" id="cd00865">
    <property type="entry name" value="PEBP_bact_arch"/>
    <property type="match status" value="1"/>
</dbReference>
<evidence type="ECO:0000313" key="2">
    <source>
        <dbReference type="EMBL" id="QWV94782.1"/>
    </source>
</evidence>
<dbReference type="Proteomes" id="UP000683557">
    <property type="component" value="Chromosome"/>
</dbReference>
<gene>
    <name evidence="2" type="ORF">KP004_06280</name>
</gene>
<accession>A0ABX8JDK2</accession>
<sequence>MTSFKQRLLCFAVLALSCAATVQASEAKAQLKLTSSAFTNSCSIPATFTCDGSDASPPLSIAGVPKEAKSLALIMDDPDAPGGTWAHWVLWNIDPATTQIAQGAVPRGAQQGENSWRRKSYGGPCPPSGQHRYYFRLYALSERLNLPANSTRKELDLAMRGKVLAQTELLVIYAHR</sequence>
<dbReference type="Pfam" id="PF01161">
    <property type="entry name" value="PBP"/>
    <property type="match status" value="1"/>
</dbReference>
<proteinExistence type="predicted"/>
<keyword evidence="3" id="KW-1185">Reference proteome</keyword>
<keyword evidence="2" id="KW-0649">Protein kinase inhibitor</keyword>
<dbReference type="InterPro" id="IPR005247">
    <property type="entry name" value="YbhB_YbcL/LppC-like"/>
</dbReference>
<name>A0ABX8JDK2_9BACT</name>
<feature type="signal peptide" evidence="1">
    <location>
        <begin position="1"/>
        <end position="24"/>
    </location>
</feature>
<dbReference type="PANTHER" id="PTHR30289">
    <property type="entry name" value="UNCHARACTERIZED PROTEIN YBCL-RELATED"/>
    <property type="match status" value="1"/>
</dbReference>
<organism evidence="2 3">
    <name type="scientific">Geomonas oryzisoli</name>
    <dbReference type="NCBI Taxonomy" id="2847992"/>
    <lineage>
        <taxon>Bacteria</taxon>
        <taxon>Pseudomonadati</taxon>
        <taxon>Thermodesulfobacteriota</taxon>
        <taxon>Desulfuromonadia</taxon>
        <taxon>Geobacterales</taxon>
        <taxon>Geobacteraceae</taxon>
        <taxon>Geomonas</taxon>
    </lineage>
</organism>
<feature type="chain" id="PRO_5045148207" evidence="1">
    <location>
        <begin position="25"/>
        <end position="176"/>
    </location>
</feature>
<evidence type="ECO:0000256" key="1">
    <source>
        <dbReference type="SAM" id="SignalP"/>
    </source>
</evidence>
<dbReference type="GO" id="GO:0004860">
    <property type="term" value="F:protein kinase inhibitor activity"/>
    <property type="evidence" value="ECO:0007669"/>
    <property type="project" value="UniProtKB-KW"/>
</dbReference>